<evidence type="ECO:0000313" key="1">
    <source>
        <dbReference type="EnsemblMetazoa" id="GAUT034371-PA"/>
    </source>
</evidence>
<evidence type="ECO:0000313" key="2">
    <source>
        <dbReference type="Proteomes" id="UP000078200"/>
    </source>
</evidence>
<dbReference type="Proteomes" id="UP000078200">
    <property type="component" value="Unassembled WGS sequence"/>
</dbReference>
<dbReference type="AlphaFoldDB" id="A0A1A9VE49"/>
<organism evidence="1 2">
    <name type="scientific">Glossina austeni</name>
    <name type="common">Savannah tsetse fly</name>
    <dbReference type="NCBI Taxonomy" id="7395"/>
    <lineage>
        <taxon>Eukaryota</taxon>
        <taxon>Metazoa</taxon>
        <taxon>Ecdysozoa</taxon>
        <taxon>Arthropoda</taxon>
        <taxon>Hexapoda</taxon>
        <taxon>Insecta</taxon>
        <taxon>Pterygota</taxon>
        <taxon>Neoptera</taxon>
        <taxon>Endopterygota</taxon>
        <taxon>Diptera</taxon>
        <taxon>Brachycera</taxon>
        <taxon>Muscomorpha</taxon>
        <taxon>Hippoboscoidea</taxon>
        <taxon>Glossinidae</taxon>
        <taxon>Glossina</taxon>
    </lineage>
</organism>
<proteinExistence type="predicted"/>
<dbReference type="VEuPathDB" id="VectorBase:GAUT034371"/>
<protein>
    <submittedName>
        <fullName evidence="1">Uncharacterized protein</fullName>
    </submittedName>
</protein>
<name>A0A1A9VE49_GLOAU</name>
<reference evidence="1" key="1">
    <citation type="submission" date="2020-05" db="UniProtKB">
        <authorList>
            <consortium name="EnsemblMetazoa"/>
        </authorList>
    </citation>
    <scope>IDENTIFICATION</scope>
    <source>
        <strain evidence="1">TTRI</strain>
    </source>
</reference>
<dbReference type="EnsemblMetazoa" id="GAUT034371-RA">
    <property type="protein sequence ID" value="GAUT034371-PA"/>
    <property type="gene ID" value="GAUT034371"/>
</dbReference>
<keyword evidence="2" id="KW-1185">Reference proteome</keyword>
<accession>A0A1A9VE49</accession>
<sequence length="103" mass="11912">MNKRRIIYSVASRLKWKQFSEPLGELVYKQLISSLEKLLPLKCNLIGEANRLIRHLSLPEDQDLASYKILHERDLYASHWRFGMSLNFAQGELHAAISATESN</sequence>